<evidence type="ECO:0000313" key="2">
    <source>
        <dbReference type="Proteomes" id="UP000008281"/>
    </source>
</evidence>
<dbReference type="EMBL" id="DS268429">
    <property type="protein sequence ID" value="EFO95816.1"/>
    <property type="molecule type" value="Genomic_DNA"/>
</dbReference>
<evidence type="ECO:0008006" key="3">
    <source>
        <dbReference type="Google" id="ProtNLM"/>
    </source>
</evidence>
<accession>E3M8M7</accession>
<dbReference type="PANTHER" id="PTHR21503">
    <property type="entry name" value="F-BOX-CONTAINING HYPOTHETICAL PROTEIN C.ELEGANS"/>
    <property type="match status" value="1"/>
</dbReference>
<gene>
    <name evidence="1" type="ORF">CRE_13978</name>
</gene>
<dbReference type="InParanoid" id="E3M8M7"/>
<dbReference type="Proteomes" id="UP000008281">
    <property type="component" value="Unassembled WGS sequence"/>
</dbReference>
<protein>
    <recommendedName>
        <fullName evidence="3">F-box associated domain-containing protein</fullName>
    </recommendedName>
</protein>
<proteinExistence type="predicted"/>
<sequence>MNTCKRLDLGVSLLTSQDLKVFLRNWKEGRSNSILEVLHVYVPDQEDWKTVLNGLGAVVRHPTQVTRCYINNLWYYGGVDIQRVDGKIGTVMWTHYDGSNEHEKIPRNIIETFEKTKQEWVGIDSDVVFEEKGNQIQVSDKEKIIKEYLPTQNCFNFSFVVWK</sequence>
<dbReference type="OrthoDB" id="5842403at2759"/>
<dbReference type="HOGENOM" id="CLU_1628583_0_0_1"/>
<name>E3M8M7_CAERE</name>
<organism evidence="2">
    <name type="scientific">Caenorhabditis remanei</name>
    <name type="common">Caenorhabditis vulgaris</name>
    <dbReference type="NCBI Taxonomy" id="31234"/>
    <lineage>
        <taxon>Eukaryota</taxon>
        <taxon>Metazoa</taxon>
        <taxon>Ecdysozoa</taxon>
        <taxon>Nematoda</taxon>
        <taxon>Chromadorea</taxon>
        <taxon>Rhabditida</taxon>
        <taxon>Rhabditina</taxon>
        <taxon>Rhabditomorpha</taxon>
        <taxon>Rhabditoidea</taxon>
        <taxon>Rhabditidae</taxon>
        <taxon>Peloderinae</taxon>
        <taxon>Caenorhabditis</taxon>
    </lineage>
</organism>
<dbReference type="AlphaFoldDB" id="E3M8M7"/>
<evidence type="ECO:0000313" key="1">
    <source>
        <dbReference type="EMBL" id="EFO95816.1"/>
    </source>
</evidence>
<keyword evidence="2" id="KW-1185">Reference proteome</keyword>
<dbReference type="OMA" id="SKMECAN"/>
<reference evidence="1" key="1">
    <citation type="submission" date="2007-07" db="EMBL/GenBank/DDBJ databases">
        <title>PCAP assembly of the Caenorhabditis remanei genome.</title>
        <authorList>
            <consortium name="The Caenorhabditis remanei Sequencing Consortium"/>
            <person name="Wilson R.K."/>
        </authorList>
    </citation>
    <scope>NUCLEOTIDE SEQUENCE [LARGE SCALE GENOMIC DNA]</scope>
    <source>
        <strain evidence="1">PB4641</strain>
    </source>
</reference>